<dbReference type="PANTHER" id="PTHR37535:SF4">
    <property type="entry name" value="FLUG DOMAIN-CONTAINING PROTEIN"/>
    <property type="match status" value="1"/>
</dbReference>
<accession>A0A7R7ZMU4</accession>
<keyword evidence="1" id="KW-0175">Coiled coil</keyword>
<evidence type="ECO:0000256" key="1">
    <source>
        <dbReference type="SAM" id="Coils"/>
    </source>
</evidence>
<organism evidence="2 3">
    <name type="scientific">Aspergillus chevalieri</name>
    <name type="common">Eurotium chevalieri</name>
    <dbReference type="NCBI Taxonomy" id="182096"/>
    <lineage>
        <taxon>Eukaryota</taxon>
        <taxon>Fungi</taxon>
        <taxon>Dikarya</taxon>
        <taxon>Ascomycota</taxon>
        <taxon>Pezizomycotina</taxon>
        <taxon>Eurotiomycetes</taxon>
        <taxon>Eurotiomycetidae</taxon>
        <taxon>Eurotiales</taxon>
        <taxon>Aspergillaceae</taxon>
        <taxon>Aspergillus</taxon>
        <taxon>Aspergillus subgen. Aspergillus</taxon>
    </lineage>
</organism>
<keyword evidence="3" id="KW-1185">Reference proteome</keyword>
<name>A0A7R7ZMU4_ASPCH</name>
<feature type="coiled-coil region" evidence="1">
    <location>
        <begin position="27"/>
        <end position="82"/>
    </location>
</feature>
<dbReference type="AlphaFoldDB" id="A0A7R7ZMU4"/>
<dbReference type="InterPro" id="IPR021842">
    <property type="entry name" value="DUF3435"/>
</dbReference>
<evidence type="ECO:0000313" key="3">
    <source>
        <dbReference type="Proteomes" id="UP000637239"/>
    </source>
</evidence>
<protein>
    <submittedName>
        <fullName evidence="2">Uncharacterized protein</fullName>
    </submittedName>
</protein>
<dbReference type="Pfam" id="PF11917">
    <property type="entry name" value="DUF3435"/>
    <property type="match status" value="1"/>
</dbReference>
<reference evidence="2" key="1">
    <citation type="submission" date="2021-01" db="EMBL/GenBank/DDBJ databases">
        <authorList>
            <consortium name="Aspergillus chevalieri M1 genome sequencing consortium"/>
            <person name="Kazuki M."/>
            <person name="Futagami T."/>
        </authorList>
    </citation>
    <scope>NUCLEOTIDE SEQUENCE</scope>
    <source>
        <strain evidence="2">M1</strain>
    </source>
</reference>
<evidence type="ECO:0000313" key="2">
    <source>
        <dbReference type="EMBL" id="BCR88235.1"/>
    </source>
</evidence>
<proteinExistence type="predicted"/>
<dbReference type="EMBL" id="AP024419">
    <property type="protein sequence ID" value="BCR88235.1"/>
    <property type="molecule type" value="Genomic_DNA"/>
</dbReference>
<dbReference type="Proteomes" id="UP000637239">
    <property type="component" value="Chromosome 4"/>
</dbReference>
<sequence>MLRNRDPLAPSNITDEQLQAIHQHPEILELRREKWELKEEMRSLAGTIQNARNHFPDLYQRHDEISRKLTKLRKALQDNTQQTARKDYFHTAPILEIDRQIQQLLGKSGAENCDADSTKDGNEDWQPPILDYIFPERAHLVESFYSLEGECFDKDRLLAKCIQVTEDLVALLHLCEPNH</sequence>
<gene>
    <name evidence="2" type="ORF">ACHE_40799A</name>
</gene>
<reference evidence="2" key="2">
    <citation type="submission" date="2021-02" db="EMBL/GenBank/DDBJ databases">
        <title>Aspergillus chevalieri M1 genome sequence.</title>
        <authorList>
            <person name="Kadooka C."/>
            <person name="Mori K."/>
            <person name="Futagami T."/>
        </authorList>
    </citation>
    <scope>NUCLEOTIDE SEQUENCE</scope>
    <source>
        <strain evidence="2">M1</strain>
    </source>
</reference>
<dbReference type="PANTHER" id="PTHR37535">
    <property type="entry name" value="FLUG DOMAIN PROTEIN"/>
    <property type="match status" value="1"/>
</dbReference>
<dbReference type="KEGG" id="ache:ACHE_40799A"/>
<dbReference type="GeneID" id="66982594"/>
<dbReference type="RefSeq" id="XP_043136757.1">
    <property type="nucleotide sequence ID" value="XM_043279038.1"/>
</dbReference>